<reference evidence="3" key="1">
    <citation type="journal article" date="2019" name="Int. J. Syst. Evol. Microbiol.">
        <title>The Global Catalogue of Microorganisms (GCM) 10K type strain sequencing project: providing services to taxonomists for standard genome sequencing and annotation.</title>
        <authorList>
            <consortium name="The Broad Institute Genomics Platform"/>
            <consortium name="The Broad Institute Genome Sequencing Center for Infectious Disease"/>
            <person name="Wu L."/>
            <person name="Ma J."/>
        </authorList>
    </citation>
    <scope>NUCLEOTIDE SEQUENCE [LARGE SCALE GENOMIC DNA]</scope>
    <source>
        <strain evidence="3">JCM 3325</strain>
    </source>
</reference>
<sequence length="501" mass="51519">MAPHQAPAEGMDFWSALGITPEGGDRPEAGASQDTSTPPEPEPEGEQQETGNDWFSMFSASDSDSADEDDTAEADEQEAPPQAWPETPAFPQPQAPASRKPPAQTAVPQTPPSQAPAKQTKNWFSMFSGSDSADENGTAEPSGQQAAQAAPAQPPVQVAGPQEPPAQTPAPQPAATPTPPPQTAAPQTAGIQTPAPLTPPMQTAVPQASPTQAPPAQTPPAQTPVPQTAAPQAAAQAPDSAGPRTQVSADPAWLAAEQIANSLRPQMSKLWMELLSRYTDGDQVMTGRVYDVLSGSHLLGELWRDERVDEVHIQGTEVTVCGTNGVYQVPGFPSLAAAQRAIATIKASREKTGAVISRVGASVVVSRRRGTGLDATALVTGGIATEEQLAQIKQALEGMQAVTVTGPAARIVVRALAALIPVGSRVFLAAYATLPAGCIAAAHPMEADYVIGVRPGAVAERMAAAGQVGALIANPETAVPTALRFAVSGQSAALGKLTPLT</sequence>
<feature type="compositionally biased region" description="Low complexity" evidence="1">
    <location>
        <begin position="224"/>
        <end position="238"/>
    </location>
</feature>
<keyword evidence="3" id="KW-1185">Reference proteome</keyword>
<feature type="compositionally biased region" description="Polar residues" evidence="1">
    <location>
        <begin position="119"/>
        <end position="131"/>
    </location>
</feature>
<evidence type="ECO:0000313" key="3">
    <source>
        <dbReference type="Proteomes" id="UP001501231"/>
    </source>
</evidence>
<dbReference type="EMBL" id="BAAARW010000003">
    <property type="protein sequence ID" value="GAA2404266.1"/>
    <property type="molecule type" value="Genomic_DNA"/>
</dbReference>
<comment type="caution">
    <text evidence="2">The sequence shown here is derived from an EMBL/GenBank/DDBJ whole genome shotgun (WGS) entry which is preliminary data.</text>
</comment>
<feature type="compositionally biased region" description="Pro residues" evidence="1">
    <location>
        <begin position="162"/>
        <end position="183"/>
    </location>
</feature>
<feature type="compositionally biased region" description="Low complexity" evidence="1">
    <location>
        <begin position="139"/>
        <end position="161"/>
    </location>
</feature>
<proteinExistence type="predicted"/>
<feature type="compositionally biased region" description="Low complexity" evidence="1">
    <location>
        <begin position="202"/>
        <end position="211"/>
    </location>
</feature>
<gene>
    <name evidence="2" type="ORF">GCM10010191_09980</name>
</gene>
<feature type="compositionally biased region" description="Low complexity" evidence="1">
    <location>
        <begin position="184"/>
        <end position="195"/>
    </location>
</feature>
<accession>A0ABP5VIT6</accession>
<evidence type="ECO:0000256" key="1">
    <source>
        <dbReference type="SAM" id="MobiDB-lite"/>
    </source>
</evidence>
<protein>
    <submittedName>
        <fullName evidence="2">Uncharacterized protein</fullName>
    </submittedName>
</protein>
<feature type="compositionally biased region" description="Pro residues" evidence="1">
    <location>
        <begin position="212"/>
        <end position="223"/>
    </location>
</feature>
<feature type="compositionally biased region" description="Acidic residues" evidence="1">
    <location>
        <begin position="64"/>
        <end position="78"/>
    </location>
</feature>
<dbReference type="Proteomes" id="UP001501231">
    <property type="component" value="Unassembled WGS sequence"/>
</dbReference>
<organism evidence="2 3">
    <name type="scientific">Actinomadura vinacea</name>
    <dbReference type="NCBI Taxonomy" id="115336"/>
    <lineage>
        <taxon>Bacteria</taxon>
        <taxon>Bacillati</taxon>
        <taxon>Actinomycetota</taxon>
        <taxon>Actinomycetes</taxon>
        <taxon>Streptosporangiales</taxon>
        <taxon>Thermomonosporaceae</taxon>
        <taxon>Actinomadura</taxon>
    </lineage>
</organism>
<dbReference type="RefSeq" id="WP_344587252.1">
    <property type="nucleotide sequence ID" value="NZ_BAAARW010000003.1"/>
</dbReference>
<dbReference type="PRINTS" id="PR01217">
    <property type="entry name" value="PRICHEXTENSN"/>
</dbReference>
<feature type="region of interest" description="Disordered" evidence="1">
    <location>
        <begin position="1"/>
        <end position="247"/>
    </location>
</feature>
<evidence type="ECO:0000313" key="2">
    <source>
        <dbReference type="EMBL" id="GAA2404266.1"/>
    </source>
</evidence>
<name>A0ABP5VIT6_9ACTN</name>